<proteinExistence type="inferred from homology"/>
<sequence length="272" mass="29331">MTVDLRLKEEAVLHYEEEGGIGLLRLNRPARRNALDGALRRALACQLQALAQDPPRVLVLAGNGGHFCSGGDIEDMRGGDVSPQESQRRLEEEYHPVVRGLAYLPCPVVAAIDGCCFGAGLSLALACDYLLCSDRARFGLPFLRLGVIPDCGALYTLPRLVGPLRAKALMLGARELSAVQAHELGLCAEVVAPERLSVRAMAVARQLAQASPVAMRGIKQALLAEHSGSLESLLAFEARTQADCRSTPHHQRAVADFLDKRPLAYGGIRHED</sequence>
<dbReference type="Gene3D" id="3.90.226.10">
    <property type="entry name" value="2-enoyl-CoA Hydratase, Chain A, domain 1"/>
    <property type="match status" value="1"/>
</dbReference>
<dbReference type="InterPro" id="IPR001753">
    <property type="entry name" value="Enoyl-CoA_hydra/iso"/>
</dbReference>
<dbReference type="RefSeq" id="WP_025517370.1">
    <property type="nucleotide sequence ID" value="NZ_CP016340.1"/>
</dbReference>
<comment type="similarity">
    <text evidence="1">Belongs to the enoyl-CoA hydratase/isomerase family.</text>
</comment>
<dbReference type="InterPro" id="IPR018376">
    <property type="entry name" value="Enoyl-CoA_hyd/isom_CS"/>
</dbReference>
<accession>A0A157SN36</accession>
<dbReference type="PANTHER" id="PTHR43459">
    <property type="entry name" value="ENOYL-COA HYDRATASE"/>
    <property type="match status" value="1"/>
</dbReference>
<dbReference type="AlphaFoldDB" id="A0A157SN36"/>
<dbReference type="CDD" id="cd06558">
    <property type="entry name" value="crotonase-like"/>
    <property type="match status" value="1"/>
</dbReference>
<dbReference type="KEGG" id="btrm:SAMEA390648702878"/>
<dbReference type="SUPFAM" id="SSF52096">
    <property type="entry name" value="ClpP/crotonase"/>
    <property type="match status" value="1"/>
</dbReference>
<organism evidence="2 3">
    <name type="scientific">Bordetella trematum</name>
    <dbReference type="NCBI Taxonomy" id="123899"/>
    <lineage>
        <taxon>Bacteria</taxon>
        <taxon>Pseudomonadati</taxon>
        <taxon>Pseudomonadota</taxon>
        <taxon>Betaproteobacteria</taxon>
        <taxon>Burkholderiales</taxon>
        <taxon>Alcaligenaceae</taxon>
        <taxon>Bordetella</taxon>
    </lineage>
</organism>
<dbReference type="eggNOG" id="COG1024">
    <property type="taxonomic scope" value="Bacteria"/>
</dbReference>
<evidence type="ECO:0000256" key="1">
    <source>
        <dbReference type="RuleBase" id="RU003707"/>
    </source>
</evidence>
<dbReference type="Proteomes" id="UP000076825">
    <property type="component" value="Chromosome 1"/>
</dbReference>
<keyword evidence="3" id="KW-1185">Reference proteome</keyword>
<evidence type="ECO:0000313" key="2">
    <source>
        <dbReference type="EMBL" id="SAI71691.1"/>
    </source>
</evidence>
<keyword evidence="2" id="KW-0378">Hydrolase</keyword>
<dbReference type="InterPro" id="IPR029045">
    <property type="entry name" value="ClpP/crotonase-like_dom_sf"/>
</dbReference>
<dbReference type="PANTHER" id="PTHR43459:SF1">
    <property type="entry name" value="EG:BACN32G11.4 PROTEIN"/>
    <property type="match status" value="1"/>
</dbReference>
<dbReference type="STRING" id="123899.SAMEA3906487_02878"/>
<dbReference type="GeneID" id="56589868"/>
<reference evidence="2 3" key="1">
    <citation type="submission" date="2016-04" db="EMBL/GenBank/DDBJ databases">
        <authorList>
            <consortium name="Pathogen Informatics"/>
        </authorList>
    </citation>
    <scope>NUCLEOTIDE SEQUENCE [LARGE SCALE GENOMIC DNA]</scope>
    <source>
        <strain evidence="2 3">H044680328</strain>
    </source>
</reference>
<evidence type="ECO:0000313" key="3">
    <source>
        <dbReference type="Proteomes" id="UP000076825"/>
    </source>
</evidence>
<dbReference type="EMBL" id="LT546645">
    <property type="protein sequence ID" value="SAI71691.1"/>
    <property type="molecule type" value="Genomic_DNA"/>
</dbReference>
<dbReference type="Pfam" id="PF00378">
    <property type="entry name" value="ECH_1"/>
    <property type="match status" value="1"/>
</dbReference>
<protein>
    <submittedName>
        <fullName evidence="2">Enoyl-CoA hydratase</fullName>
        <ecNumber evidence="2">3.8.1.7</ecNumber>
    </submittedName>
</protein>
<gene>
    <name evidence="2" type="primary">fcbB1</name>
    <name evidence="2" type="ORF">SAMEA3906487_02878</name>
</gene>
<name>A0A157SN36_9BORD</name>
<dbReference type="EC" id="3.8.1.7" evidence="2"/>
<dbReference type="GO" id="GO:0018787">
    <property type="term" value="F:4-chlorobenzoyl-CoA dehalogenase activity"/>
    <property type="evidence" value="ECO:0007669"/>
    <property type="project" value="UniProtKB-EC"/>
</dbReference>
<dbReference type="PATRIC" id="fig|123899.6.peg.2866"/>
<dbReference type="PROSITE" id="PS00166">
    <property type="entry name" value="ENOYL_COA_HYDRATASE"/>
    <property type="match status" value="1"/>
</dbReference>
<dbReference type="OrthoDB" id="5291143at2"/>